<dbReference type="AlphaFoldDB" id="A0A7G7YRD0"/>
<dbReference type="Proteomes" id="UP000515275">
    <property type="component" value="Chromosome"/>
</dbReference>
<comment type="similarity">
    <text evidence="2">Belongs to the UPF0702 family.</text>
</comment>
<evidence type="ECO:0000256" key="2">
    <source>
        <dbReference type="ARBA" id="ARBA00006448"/>
    </source>
</evidence>
<evidence type="ECO:0000313" key="8">
    <source>
        <dbReference type="EMBL" id="QNH97050.1"/>
    </source>
</evidence>
<evidence type="ECO:0000256" key="1">
    <source>
        <dbReference type="ARBA" id="ARBA00004651"/>
    </source>
</evidence>
<evidence type="ECO:0000256" key="6">
    <source>
        <dbReference type="ARBA" id="ARBA00023136"/>
    </source>
</evidence>
<comment type="subcellular location">
    <subcellularLocation>
        <location evidence="1">Cell membrane</location>
        <topology evidence="1">Multi-pass membrane protein</topology>
    </subcellularLocation>
</comment>
<gene>
    <name evidence="8" type="ORF">GP473_08565</name>
</gene>
<reference evidence="8 9" key="1">
    <citation type="submission" date="2019-12" db="EMBL/GenBank/DDBJ databases">
        <title>Corynebacterium sp. nov., isolated from feces of the Anser Albifrons in China.</title>
        <authorList>
            <person name="Liu Q."/>
        </authorList>
    </citation>
    <scope>NUCLEOTIDE SEQUENCE [LARGE SCALE GENOMIC DNA]</scope>
    <source>
        <strain evidence="8 9">23H37-10</strain>
    </source>
</reference>
<evidence type="ECO:0000256" key="5">
    <source>
        <dbReference type="ARBA" id="ARBA00022989"/>
    </source>
</evidence>
<keyword evidence="6" id="KW-0472">Membrane</keyword>
<name>A0A7G7YRD0_9CORY</name>
<evidence type="ECO:0000313" key="9">
    <source>
        <dbReference type="Proteomes" id="UP000515275"/>
    </source>
</evidence>
<dbReference type="KEGG" id="cans:GP473_08565"/>
<feature type="domain" description="YetF C-terminal" evidence="7">
    <location>
        <begin position="122"/>
        <end position="191"/>
    </location>
</feature>
<dbReference type="PANTHER" id="PTHR34582:SF6">
    <property type="entry name" value="UPF0702 TRANSMEMBRANE PROTEIN YCAP"/>
    <property type="match status" value="1"/>
</dbReference>
<dbReference type="Pfam" id="PF04239">
    <property type="entry name" value="DUF421"/>
    <property type="match status" value="1"/>
</dbReference>
<dbReference type="InterPro" id="IPR007353">
    <property type="entry name" value="DUF421"/>
</dbReference>
<dbReference type="InterPro" id="IPR023090">
    <property type="entry name" value="UPF0702_alpha/beta_dom_sf"/>
</dbReference>
<accession>A0A7G7YRD0</accession>
<protein>
    <submittedName>
        <fullName evidence="8">DUF421 domain-containing protein</fullName>
    </submittedName>
</protein>
<dbReference type="EMBL" id="CP046883">
    <property type="protein sequence ID" value="QNH97050.1"/>
    <property type="molecule type" value="Genomic_DNA"/>
</dbReference>
<evidence type="ECO:0000259" key="7">
    <source>
        <dbReference type="Pfam" id="PF04239"/>
    </source>
</evidence>
<organism evidence="8 9">
    <name type="scientific">Corynebacterium anserum</name>
    <dbReference type="NCBI Taxonomy" id="2684406"/>
    <lineage>
        <taxon>Bacteria</taxon>
        <taxon>Bacillati</taxon>
        <taxon>Actinomycetota</taxon>
        <taxon>Actinomycetes</taxon>
        <taxon>Mycobacteriales</taxon>
        <taxon>Corynebacteriaceae</taxon>
        <taxon>Corynebacterium</taxon>
    </lineage>
</organism>
<evidence type="ECO:0000256" key="3">
    <source>
        <dbReference type="ARBA" id="ARBA00022475"/>
    </source>
</evidence>
<keyword evidence="4" id="KW-0812">Transmembrane</keyword>
<proteinExistence type="inferred from homology"/>
<sequence length="205" mass="21802">MSHLTPPLSSTSTGAETLAVQWTPPAGWADTIGLELGIEAWRIPLVIASGVLIYLMFLVFVRIFGPRILGKLASFDAVVIVMFGAVAGRVIIGHPPTLAAGVIGLLTLICMEAAFGAVQDLRGIRHAISGNPIVLVAHGRFVAKNMRKAHVTKANIYAAARRSGITCLEQVKCIILEPTGELSIIREGTNMDPEMLTGVVGRDLI</sequence>
<evidence type="ECO:0000256" key="4">
    <source>
        <dbReference type="ARBA" id="ARBA00022692"/>
    </source>
</evidence>
<keyword evidence="3" id="KW-1003">Cell membrane</keyword>
<keyword evidence="5" id="KW-1133">Transmembrane helix</keyword>
<dbReference type="PANTHER" id="PTHR34582">
    <property type="entry name" value="UPF0702 TRANSMEMBRANE PROTEIN YCAP"/>
    <property type="match status" value="1"/>
</dbReference>
<dbReference type="Gene3D" id="3.30.240.20">
    <property type="entry name" value="bsu07140 like domains"/>
    <property type="match status" value="1"/>
</dbReference>
<dbReference type="GO" id="GO:0005886">
    <property type="term" value="C:plasma membrane"/>
    <property type="evidence" value="ECO:0007669"/>
    <property type="project" value="UniProtKB-SubCell"/>
</dbReference>
<keyword evidence="9" id="KW-1185">Reference proteome</keyword>